<dbReference type="EMBL" id="JAUYVU010000002">
    <property type="protein sequence ID" value="MDP2540476.1"/>
    <property type="molecule type" value="Genomic_DNA"/>
</dbReference>
<organism evidence="3 4">
    <name type="scientific">Tenacibaculum discolor</name>
    <dbReference type="NCBI Taxonomy" id="361581"/>
    <lineage>
        <taxon>Bacteria</taxon>
        <taxon>Pseudomonadati</taxon>
        <taxon>Bacteroidota</taxon>
        <taxon>Flavobacteriia</taxon>
        <taxon>Flavobacteriales</taxon>
        <taxon>Flavobacteriaceae</taxon>
        <taxon>Tenacibaculum</taxon>
    </lineage>
</organism>
<evidence type="ECO:0000313" key="3">
    <source>
        <dbReference type="EMBL" id="PHN98437.1"/>
    </source>
</evidence>
<accession>A0A2G1BWL5</accession>
<dbReference type="EMBL" id="PDUU01000003">
    <property type="protein sequence ID" value="PHN98437.1"/>
    <property type="molecule type" value="Genomic_DNA"/>
</dbReference>
<dbReference type="InterPro" id="IPR037883">
    <property type="entry name" value="Knr4/Smi1-like_sf"/>
</dbReference>
<dbReference type="Pfam" id="PF09346">
    <property type="entry name" value="SMI1_KNR4"/>
    <property type="match status" value="1"/>
</dbReference>
<dbReference type="Gene3D" id="3.40.1580.10">
    <property type="entry name" value="SMI1/KNR4-like"/>
    <property type="match status" value="1"/>
</dbReference>
<dbReference type="Proteomes" id="UP000222163">
    <property type="component" value="Unassembled WGS sequence"/>
</dbReference>
<feature type="domain" description="Knr4/Smi1-like" evidence="1">
    <location>
        <begin position="49"/>
        <end position="186"/>
    </location>
</feature>
<evidence type="ECO:0000313" key="4">
    <source>
        <dbReference type="Proteomes" id="UP000222163"/>
    </source>
</evidence>
<name>A0A2G1BWL5_9FLAO</name>
<evidence type="ECO:0000313" key="5">
    <source>
        <dbReference type="Proteomes" id="UP001242342"/>
    </source>
</evidence>
<dbReference type="Proteomes" id="UP001242342">
    <property type="component" value="Unassembled WGS sequence"/>
</dbReference>
<keyword evidence="5" id="KW-1185">Reference proteome</keyword>
<evidence type="ECO:0000313" key="2">
    <source>
        <dbReference type="EMBL" id="MDP2540476.1"/>
    </source>
</evidence>
<protein>
    <submittedName>
        <fullName evidence="3">SMI1 / KNR4 family protein</fullName>
    </submittedName>
    <submittedName>
        <fullName evidence="2">SMI1/KNR4 family protein</fullName>
    </submittedName>
</protein>
<reference evidence="3 4" key="1">
    <citation type="journal article" date="2016" name="Nat. Commun.">
        <title>Microbial interactions lead to rapid micro-scale successions on model marine particles.</title>
        <authorList>
            <person name="Datta M.S."/>
            <person name="Sliwerska E."/>
            <person name="Gore J."/>
            <person name="Polz M.F."/>
            <person name="Cordero O.X."/>
        </authorList>
    </citation>
    <scope>NUCLEOTIDE SEQUENCE [LARGE SCALE GENOMIC DNA]</scope>
    <source>
        <strain evidence="3 4">4G03</strain>
    </source>
</reference>
<reference evidence="3" key="2">
    <citation type="submission" date="2017-10" db="EMBL/GenBank/DDBJ databases">
        <authorList>
            <person name="Enke T.N."/>
            <person name="Cordero O.X."/>
        </authorList>
    </citation>
    <scope>NUCLEOTIDE SEQUENCE</scope>
    <source>
        <strain evidence="3">4G03</strain>
    </source>
</reference>
<dbReference type="RefSeq" id="WP_099214259.1">
    <property type="nucleotide sequence ID" value="NZ_JAUYVU010000002.1"/>
</dbReference>
<comment type="caution">
    <text evidence="3">The sequence shown here is derived from an EMBL/GenBank/DDBJ whole genome shotgun (WGS) entry which is preliminary data.</text>
</comment>
<gene>
    <name evidence="3" type="ORF">CSC81_02800</name>
    <name evidence="2" type="ORF">Q8W23_03200</name>
</gene>
<dbReference type="InterPro" id="IPR018958">
    <property type="entry name" value="Knr4/Smi1-like_dom"/>
</dbReference>
<proteinExistence type="predicted"/>
<dbReference type="AlphaFoldDB" id="A0A2G1BWL5"/>
<reference evidence="2 5" key="3">
    <citation type="submission" date="2023-07" db="EMBL/GenBank/DDBJ databases">
        <title>Genome content predicts the carbon catabolic preferences of heterotrophic bacteria.</title>
        <authorList>
            <person name="Gralka M."/>
        </authorList>
    </citation>
    <scope>NUCLEOTIDE SEQUENCE [LARGE SCALE GENOMIC DNA]</scope>
    <source>
        <strain evidence="2 5">4G03</strain>
    </source>
</reference>
<dbReference type="SUPFAM" id="SSF160631">
    <property type="entry name" value="SMI1/KNR4-like"/>
    <property type="match status" value="1"/>
</dbReference>
<evidence type="ECO:0000259" key="1">
    <source>
        <dbReference type="Pfam" id="PF09346"/>
    </source>
</evidence>
<sequence>MNTIIEKYINGLKKAYLENNGQEDWEHFEKVIHGSEKVNIDRLKQIYPDIPDTLIDLLEYVDGTYWRKYGNEEISFFILGSDVNEYPYYLLSSKEIVENQSKAKEYYSDYIERKYEGVDIDEKITNNSEVVKWLHFSDCMNNGGTSQLFIDFSPSEKGKKGQIVRFLHDPDEFKVIADSFDEYLEKLINNDYNFINEDIMEF</sequence>